<feature type="compositionally biased region" description="Polar residues" evidence="2">
    <location>
        <begin position="229"/>
        <end position="240"/>
    </location>
</feature>
<feature type="compositionally biased region" description="Basic and acidic residues" evidence="2">
    <location>
        <begin position="604"/>
        <end position="614"/>
    </location>
</feature>
<feature type="compositionally biased region" description="Basic and acidic residues" evidence="2">
    <location>
        <begin position="754"/>
        <end position="769"/>
    </location>
</feature>
<feature type="region of interest" description="Disordered" evidence="2">
    <location>
        <begin position="1"/>
        <end position="57"/>
    </location>
</feature>
<dbReference type="Proteomes" id="UP000283269">
    <property type="component" value="Unassembled WGS sequence"/>
</dbReference>
<feature type="compositionally biased region" description="Low complexity" evidence="2">
    <location>
        <begin position="711"/>
        <end position="725"/>
    </location>
</feature>
<feature type="compositionally biased region" description="Polar residues" evidence="2">
    <location>
        <begin position="674"/>
        <end position="685"/>
    </location>
</feature>
<dbReference type="InParanoid" id="A0A409XPN9"/>
<feature type="compositionally biased region" description="Low complexity" evidence="2">
    <location>
        <begin position="241"/>
        <end position="264"/>
    </location>
</feature>
<evidence type="ECO:0000256" key="2">
    <source>
        <dbReference type="SAM" id="MobiDB-lite"/>
    </source>
</evidence>
<name>A0A409XPN9_PSICY</name>
<proteinExistence type="predicted"/>
<sequence>MSSTENPPSLALSDIMHHMSPSPVPPDEHVTNVYDFGSGEGSNNANSSTESYNQVDVAGVRRRLNELGYPVARHRNGGDNDMQSGISSREKELLDMVLSLMNSVPIDPAQLERQADTISDLTVQRDFLTRQAEEDRERWKSERESWERTAEALLTQRNKPSKSEDAERMRASYEVENKALREKLQETQRRLASLESELLKLKPMLLMQPSSLSRQDKGKSREVFHHYSHNQQTAPKITVNSPATASTSKSATAAPTSAAPAGAEPNPPPPRRRSRERTNASKSQPKRTGPPIMTDAYAEHLLLAAKRIGRKRAAAVAGMNQHAEREKEALAQEQDKIQSQQDQERMEQERQERIANGTFGAYYRTGPEAASTSTSASPLRVPHITPVIGTSPLRTPKRGGIHFSNFASATTNLAAPVMESPLVYVNVNPATSTYGSPWAGSGVMGTPGQIKATLNRQNGRANTEKTAPSNPPTPLASLLDAALMMDGDGRAAGKLRGKTNGKGRALEEPPDSPVPPPKRRKVSAAGSSKHVAGNAGKGLDRVKTALDVLADQADQASAAFNEADQSDRRASVANGSNATAKGKGKAKEKPHNHHPGQGLEDDQTERMAEGEQHVNESSTTAAQESASTSGYGRGRGTRRASVASKTRTKAPPTAAPAVISSRPIRQASRKRATSPVQPAASTSAATGRGRGRPKGGASSKTRRGRSNSDAGSSRIVSPPGSRIISPPGPRVIAPAPGYSPLDEAIAMSSSIAGKAREMERKRSDEHEHAQPPPQHRPQAHEQHQLRSTEPKIGGLHPVVGWGQRDMPSSFDSDSSPIRSNEQRRTKENDKDENNDNDKDEDKDNDNDKDDDEISQSGQVSEPSAPVAAGSTITTERVSMSRSTPEILMHLEGSSTAELVTLEHSSMAEPATFEDSSMAEPAPLENPSTAEPATLEDSLMAEPATLINGHVRDPPSASPSPPPQFTVTAEVQIKASVAAEEDVDAEADVDDDQDAEGEQEDDDEDEEGEGEGEDEIVSTKHPSRSRSPPPPDPPPPGPSNTSPPGPSQDDEHDPDADAEGEVEFEDNEDHSGGGMGTAPSSSHRAAANEPEHNLARHSLTSTLSESLDSSIIPFRTHYLTNPYSTDLIPNPTCAASRVHMPVLVDASGLSDTFNAAALGLIIWVFANIPAKHEPKRGWRTNESQFRMFPVKRANKISFKWRKANDHCHE</sequence>
<feature type="coiled-coil region" evidence="1">
    <location>
        <begin position="118"/>
        <end position="197"/>
    </location>
</feature>
<feature type="region of interest" description="Disordered" evidence="2">
    <location>
        <begin position="490"/>
        <end position="540"/>
    </location>
</feature>
<organism evidence="3 4">
    <name type="scientific">Psilocybe cyanescens</name>
    <dbReference type="NCBI Taxonomy" id="93625"/>
    <lineage>
        <taxon>Eukaryota</taxon>
        <taxon>Fungi</taxon>
        <taxon>Dikarya</taxon>
        <taxon>Basidiomycota</taxon>
        <taxon>Agaricomycotina</taxon>
        <taxon>Agaricomycetes</taxon>
        <taxon>Agaricomycetidae</taxon>
        <taxon>Agaricales</taxon>
        <taxon>Agaricineae</taxon>
        <taxon>Strophariaceae</taxon>
        <taxon>Psilocybe</taxon>
    </lineage>
</organism>
<feature type="region of interest" description="Disordered" evidence="2">
    <location>
        <begin position="363"/>
        <end position="393"/>
    </location>
</feature>
<feature type="region of interest" description="Disordered" evidence="2">
    <location>
        <begin position="227"/>
        <end position="294"/>
    </location>
</feature>
<evidence type="ECO:0000313" key="3">
    <source>
        <dbReference type="EMBL" id="PPQ92773.1"/>
    </source>
</evidence>
<dbReference type="OrthoDB" id="2143914at2759"/>
<feature type="region of interest" description="Disordered" evidence="2">
    <location>
        <begin position="316"/>
        <end position="351"/>
    </location>
</feature>
<feature type="compositionally biased region" description="Acidic residues" evidence="2">
    <location>
        <begin position="842"/>
        <end position="853"/>
    </location>
</feature>
<feature type="compositionally biased region" description="Basic and acidic residues" evidence="2">
    <location>
        <begin position="820"/>
        <end position="841"/>
    </location>
</feature>
<accession>A0A409XPN9</accession>
<feature type="region of interest" description="Disordered" evidence="2">
    <location>
        <begin position="558"/>
        <end position="885"/>
    </location>
</feature>
<keyword evidence="1" id="KW-0175">Coiled coil</keyword>
<feature type="compositionally biased region" description="Basic and acidic residues" evidence="2">
    <location>
        <begin position="778"/>
        <end position="789"/>
    </location>
</feature>
<feature type="region of interest" description="Disordered" evidence="2">
    <location>
        <begin position="903"/>
        <end position="1090"/>
    </location>
</feature>
<evidence type="ECO:0000313" key="4">
    <source>
        <dbReference type="Proteomes" id="UP000283269"/>
    </source>
</evidence>
<feature type="compositionally biased region" description="Low complexity" evidence="2">
    <location>
        <begin position="807"/>
        <end position="816"/>
    </location>
</feature>
<feature type="compositionally biased region" description="Low complexity" evidence="2">
    <location>
        <begin position="41"/>
        <end position="51"/>
    </location>
</feature>
<evidence type="ECO:0000256" key="1">
    <source>
        <dbReference type="SAM" id="Coils"/>
    </source>
</evidence>
<reference evidence="3 4" key="1">
    <citation type="journal article" date="2018" name="Evol. Lett.">
        <title>Horizontal gene cluster transfer increased hallucinogenic mushroom diversity.</title>
        <authorList>
            <person name="Reynolds H.T."/>
            <person name="Vijayakumar V."/>
            <person name="Gluck-Thaler E."/>
            <person name="Korotkin H.B."/>
            <person name="Matheny P.B."/>
            <person name="Slot J.C."/>
        </authorList>
    </citation>
    <scope>NUCLEOTIDE SEQUENCE [LARGE SCALE GENOMIC DNA]</scope>
    <source>
        <strain evidence="3 4">2631</strain>
    </source>
</reference>
<comment type="caution">
    <text evidence="3">The sequence shown here is derived from an EMBL/GenBank/DDBJ whole genome shotgun (WGS) entry which is preliminary data.</text>
</comment>
<feature type="compositionally biased region" description="Low complexity" evidence="2">
    <location>
        <begin position="639"/>
        <end position="657"/>
    </location>
</feature>
<feature type="compositionally biased region" description="Acidic residues" evidence="2">
    <location>
        <begin position="1047"/>
        <end position="1067"/>
    </location>
</feature>
<protein>
    <submittedName>
        <fullName evidence="3">Uncharacterized protein</fullName>
    </submittedName>
</protein>
<feature type="compositionally biased region" description="Polar residues" evidence="2">
    <location>
        <begin position="870"/>
        <end position="883"/>
    </location>
</feature>
<feature type="compositionally biased region" description="Pro residues" evidence="2">
    <location>
        <begin position="1026"/>
        <end position="1045"/>
    </location>
</feature>
<feature type="compositionally biased region" description="Basic residues" evidence="2">
    <location>
        <begin position="582"/>
        <end position="594"/>
    </location>
</feature>
<dbReference type="AlphaFoldDB" id="A0A409XPN9"/>
<feature type="compositionally biased region" description="Low complexity" evidence="2">
    <location>
        <begin position="616"/>
        <end position="630"/>
    </location>
</feature>
<feature type="compositionally biased region" description="Basic and acidic residues" evidence="2">
    <location>
        <begin position="322"/>
        <end position="351"/>
    </location>
</feature>
<feature type="compositionally biased region" description="Acidic residues" evidence="2">
    <location>
        <begin position="978"/>
        <end position="1015"/>
    </location>
</feature>
<gene>
    <name evidence="3" type="ORF">CVT25_003882</name>
</gene>
<dbReference type="EMBL" id="NHYD01000972">
    <property type="protein sequence ID" value="PPQ92773.1"/>
    <property type="molecule type" value="Genomic_DNA"/>
</dbReference>
<keyword evidence="4" id="KW-1185">Reference proteome</keyword>